<organism evidence="2 3">
    <name type="scientific">Luteimonas galliterrae</name>
    <dbReference type="NCBI Taxonomy" id="2940486"/>
    <lineage>
        <taxon>Bacteria</taxon>
        <taxon>Pseudomonadati</taxon>
        <taxon>Pseudomonadota</taxon>
        <taxon>Gammaproteobacteria</taxon>
        <taxon>Lysobacterales</taxon>
        <taxon>Lysobacteraceae</taxon>
        <taxon>Luteimonas</taxon>
    </lineage>
</organism>
<dbReference type="RefSeq" id="WP_249475373.1">
    <property type="nucleotide sequence ID" value="NZ_JAMBEP010000003.1"/>
</dbReference>
<accession>A0ABT0MLW4</accession>
<gene>
    <name evidence="2" type="ORF">M2650_13550</name>
</gene>
<feature type="compositionally biased region" description="Low complexity" evidence="1">
    <location>
        <begin position="56"/>
        <end position="65"/>
    </location>
</feature>
<dbReference type="EMBL" id="JAMBEP010000003">
    <property type="protein sequence ID" value="MCL1635648.1"/>
    <property type="molecule type" value="Genomic_DNA"/>
</dbReference>
<protein>
    <submittedName>
        <fullName evidence="2">Uncharacterized protein</fullName>
    </submittedName>
</protein>
<evidence type="ECO:0000256" key="1">
    <source>
        <dbReference type="SAM" id="MobiDB-lite"/>
    </source>
</evidence>
<reference evidence="2 3" key="1">
    <citation type="submission" date="2022-05" db="EMBL/GenBank/DDBJ databases">
        <title>Luteimonas sp. SX5, whole genome shotgun sequencing project.</title>
        <authorList>
            <person name="Zhao G."/>
            <person name="Shen L."/>
        </authorList>
    </citation>
    <scope>NUCLEOTIDE SEQUENCE [LARGE SCALE GENOMIC DNA]</scope>
    <source>
        <strain evidence="2 3">SX5</strain>
    </source>
</reference>
<name>A0ABT0MLW4_9GAMM</name>
<dbReference type="Proteomes" id="UP001431217">
    <property type="component" value="Unassembled WGS sequence"/>
</dbReference>
<evidence type="ECO:0000313" key="2">
    <source>
        <dbReference type="EMBL" id="MCL1635648.1"/>
    </source>
</evidence>
<sequence length="65" mass="7086">MATKLDKSLRREIEIDDKAYTLTIDPTGLKLTEKGHRKGQEVTWKQILSEGGGSPSGSWTPGGSQ</sequence>
<keyword evidence="3" id="KW-1185">Reference proteome</keyword>
<comment type="caution">
    <text evidence="2">The sequence shown here is derived from an EMBL/GenBank/DDBJ whole genome shotgun (WGS) entry which is preliminary data.</text>
</comment>
<evidence type="ECO:0000313" key="3">
    <source>
        <dbReference type="Proteomes" id="UP001431217"/>
    </source>
</evidence>
<feature type="region of interest" description="Disordered" evidence="1">
    <location>
        <begin position="46"/>
        <end position="65"/>
    </location>
</feature>
<proteinExistence type="predicted"/>